<evidence type="ECO:0000256" key="2">
    <source>
        <dbReference type="ARBA" id="ARBA00022448"/>
    </source>
</evidence>
<feature type="region of interest" description="Disordered" evidence="10">
    <location>
        <begin position="174"/>
        <end position="195"/>
    </location>
</feature>
<comment type="similarity">
    <text evidence="8 9">Belongs to the TRAP transporter small permease family.</text>
</comment>
<keyword evidence="3" id="KW-1003">Cell membrane</keyword>
<accession>A0A3L7J3N3</accession>
<name>A0A3L7J3N3_9HYPH</name>
<dbReference type="Pfam" id="PF04290">
    <property type="entry name" value="DctQ"/>
    <property type="match status" value="1"/>
</dbReference>
<evidence type="ECO:0000256" key="7">
    <source>
        <dbReference type="ARBA" id="ARBA00023136"/>
    </source>
</evidence>
<keyword evidence="5 9" id="KW-0812">Transmembrane</keyword>
<dbReference type="EMBL" id="RCWN01000002">
    <property type="protein sequence ID" value="RLQ85258.1"/>
    <property type="molecule type" value="Genomic_DNA"/>
</dbReference>
<evidence type="ECO:0000256" key="3">
    <source>
        <dbReference type="ARBA" id="ARBA00022475"/>
    </source>
</evidence>
<dbReference type="InterPro" id="IPR055348">
    <property type="entry name" value="DctQ"/>
</dbReference>
<keyword evidence="6 9" id="KW-1133">Transmembrane helix</keyword>
<feature type="domain" description="Tripartite ATP-independent periplasmic transporters DctQ component" evidence="11">
    <location>
        <begin position="36"/>
        <end position="164"/>
    </location>
</feature>
<feature type="transmembrane region" description="Helical" evidence="9">
    <location>
        <begin position="21"/>
        <end position="42"/>
    </location>
</feature>
<proteinExistence type="inferred from homology"/>
<dbReference type="AlphaFoldDB" id="A0A3L7J3N3"/>
<evidence type="ECO:0000259" key="11">
    <source>
        <dbReference type="Pfam" id="PF04290"/>
    </source>
</evidence>
<evidence type="ECO:0000256" key="1">
    <source>
        <dbReference type="ARBA" id="ARBA00004429"/>
    </source>
</evidence>
<evidence type="ECO:0000256" key="9">
    <source>
        <dbReference type="RuleBase" id="RU369079"/>
    </source>
</evidence>
<evidence type="ECO:0000256" key="8">
    <source>
        <dbReference type="ARBA" id="ARBA00038436"/>
    </source>
</evidence>
<keyword evidence="4 9" id="KW-0997">Cell inner membrane</keyword>
<evidence type="ECO:0000256" key="6">
    <source>
        <dbReference type="ARBA" id="ARBA00022989"/>
    </source>
</evidence>
<feature type="transmembrane region" description="Helical" evidence="9">
    <location>
        <begin position="54"/>
        <end position="74"/>
    </location>
</feature>
<comment type="function">
    <text evidence="9">Part of the tripartite ATP-independent periplasmic (TRAP) transport system.</text>
</comment>
<dbReference type="InterPro" id="IPR007387">
    <property type="entry name" value="TRAP_DctQ"/>
</dbReference>
<dbReference type="Proteomes" id="UP000281094">
    <property type="component" value="Unassembled WGS sequence"/>
</dbReference>
<comment type="caution">
    <text evidence="12">The sequence shown here is derived from an EMBL/GenBank/DDBJ whole genome shotgun (WGS) entry which is preliminary data.</text>
</comment>
<feature type="transmembrane region" description="Helical" evidence="9">
    <location>
        <begin position="103"/>
        <end position="122"/>
    </location>
</feature>
<dbReference type="PANTHER" id="PTHR35011">
    <property type="entry name" value="2,3-DIKETO-L-GULONATE TRAP TRANSPORTER SMALL PERMEASE PROTEIN YIAM"/>
    <property type="match status" value="1"/>
</dbReference>
<dbReference type="GO" id="GO:0022857">
    <property type="term" value="F:transmembrane transporter activity"/>
    <property type="evidence" value="ECO:0007669"/>
    <property type="project" value="UniProtKB-UniRule"/>
</dbReference>
<comment type="subunit">
    <text evidence="9">The complex comprises the extracytoplasmic solute receptor protein and the two transmembrane proteins.</text>
</comment>
<comment type="subcellular location">
    <subcellularLocation>
        <location evidence="1 9">Cell inner membrane</location>
        <topology evidence="1 9">Multi-pass membrane protein</topology>
    </subcellularLocation>
</comment>
<dbReference type="RefSeq" id="WP_121646675.1">
    <property type="nucleotide sequence ID" value="NZ_RCWN01000002.1"/>
</dbReference>
<protein>
    <recommendedName>
        <fullName evidence="9">TRAP transporter small permease protein</fullName>
    </recommendedName>
</protein>
<evidence type="ECO:0000256" key="10">
    <source>
        <dbReference type="SAM" id="MobiDB-lite"/>
    </source>
</evidence>
<evidence type="ECO:0000256" key="4">
    <source>
        <dbReference type="ARBA" id="ARBA00022519"/>
    </source>
</evidence>
<evidence type="ECO:0000313" key="12">
    <source>
        <dbReference type="EMBL" id="RLQ85258.1"/>
    </source>
</evidence>
<evidence type="ECO:0000313" key="13">
    <source>
        <dbReference type="Proteomes" id="UP000281094"/>
    </source>
</evidence>
<dbReference type="PANTHER" id="PTHR35011:SF10">
    <property type="entry name" value="TRAP TRANSPORTER SMALL PERMEASE PROTEIN"/>
    <property type="match status" value="1"/>
</dbReference>
<feature type="transmembrane region" description="Helical" evidence="9">
    <location>
        <begin position="142"/>
        <end position="162"/>
    </location>
</feature>
<gene>
    <name evidence="12" type="ORF">D8780_14965</name>
</gene>
<reference evidence="12 13" key="1">
    <citation type="submission" date="2018-10" db="EMBL/GenBank/DDBJ databases">
        <title>Notoacmeibacter sp. M2BS9Y-3-1, whole genome shotgun sequence.</title>
        <authorList>
            <person name="Tuo L."/>
        </authorList>
    </citation>
    <scope>NUCLEOTIDE SEQUENCE [LARGE SCALE GENOMIC DNA]</scope>
    <source>
        <strain evidence="12 13">M2BS9Y-3-1</strain>
    </source>
</reference>
<keyword evidence="13" id="KW-1185">Reference proteome</keyword>
<sequence>MAAPGGNQEPLNALSAGLTRLEGALVTLSALAMAAIMCIVMLDVILRYVFAAPLIWSFDLIGLYLVGAVFFFALSDTMHNHGHIALDVFVPLIPHRLRHAGQALGFGAGTVLLAAIAWLEFWQAEEAFMADDRIAGVVPFQIWVAHAVLALGMGVLVLRCLYRALFHTASAASGRDMVETPPPPVTARPTTEPTE</sequence>
<dbReference type="GO" id="GO:0015740">
    <property type="term" value="P:C4-dicarboxylate transport"/>
    <property type="evidence" value="ECO:0007669"/>
    <property type="project" value="TreeGrafter"/>
</dbReference>
<keyword evidence="7 9" id="KW-0472">Membrane</keyword>
<dbReference type="GO" id="GO:0005886">
    <property type="term" value="C:plasma membrane"/>
    <property type="evidence" value="ECO:0007669"/>
    <property type="project" value="UniProtKB-SubCell"/>
</dbReference>
<organism evidence="12 13">
    <name type="scientific">Notoacmeibacter ruber</name>
    <dbReference type="NCBI Taxonomy" id="2670375"/>
    <lineage>
        <taxon>Bacteria</taxon>
        <taxon>Pseudomonadati</taxon>
        <taxon>Pseudomonadota</taxon>
        <taxon>Alphaproteobacteria</taxon>
        <taxon>Hyphomicrobiales</taxon>
        <taxon>Notoacmeibacteraceae</taxon>
        <taxon>Notoacmeibacter</taxon>
    </lineage>
</organism>
<keyword evidence="2 9" id="KW-0813">Transport</keyword>
<evidence type="ECO:0000256" key="5">
    <source>
        <dbReference type="ARBA" id="ARBA00022692"/>
    </source>
</evidence>